<evidence type="ECO:0000256" key="7">
    <source>
        <dbReference type="ARBA" id="ARBA00022490"/>
    </source>
</evidence>
<dbReference type="EC" id="2.7.1.33" evidence="5 14"/>
<evidence type="ECO:0000256" key="11">
    <source>
        <dbReference type="ARBA" id="ARBA00022840"/>
    </source>
</evidence>
<comment type="catalytic activity">
    <reaction evidence="1 14 15">
        <text>(R)-pantothenate + ATP = (R)-4'-phosphopantothenate + ADP + H(+)</text>
        <dbReference type="Rhea" id="RHEA:16373"/>
        <dbReference type="ChEBI" id="CHEBI:10986"/>
        <dbReference type="ChEBI" id="CHEBI:15378"/>
        <dbReference type="ChEBI" id="CHEBI:29032"/>
        <dbReference type="ChEBI" id="CHEBI:30616"/>
        <dbReference type="ChEBI" id="CHEBI:456216"/>
        <dbReference type="EC" id="2.7.1.33"/>
    </reaction>
</comment>
<keyword evidence="9 14" id="KW-0547">Nucleotide-binding</keyword>
<dbReference type="UniPathway" id="UPA00241">
    <property type="reaction ID" value="UER00352"/>
</dbReference>
<dbReference type="SUPFAM" id="SSF52540">
    <property type="entry name" value="P-loop containing nucleoside triphosphate hydrolases"/>
    <property type="match status" value="1"/>
</dbReference>
<feature type="domain" description="Phosphoribulokinase/uridine kinase" evidence="16">
    <location>
        <begin position="90"/>
        <end position="233"/>
    </location>
</feature>
<feature type="binding site" evidence="14">
    <location>
        <begin position="95"/>
        <end position="102"/>
    </location>
    <ligand>
        <name>ATP</name>
        <dbReference type="ChEBI" id="CHEBI:30616"/>
    </ligand>
</feature>
<name>A0A2T7BC39_9BACT</name>
<evidence type="ECO:0000256" key="4">
    <source>
        <dbReference type="ARBA" id="ARBA00006087"/>
    </source>
</evidence>
<keyword evidence="7 14" id="KW-0963">Cytoplasm</keyword>
<evidence type="ECO:0000256" key="14">
    <source>
        <dbReference type="HAMAP-Rule" id="MF_00215"/>
    </source>
</evidence>
<dbReference type="PIRSF" id="PIRSF000545">
    <property type="entry name" value="Pantothenate_kin"/>
    <property type="match status" value="1"/>
</dbReference>
<dbReference type="Gene3D" id="3.40.50.300">
    <property type="entry name" value="P-loop containing nucleotide triphosphate hydrolases"/>
    <property type="match status" value="1"/>
</dbReference>
<proteinExistence type="inferred from homology"/>
<evidence type="ECO:0000256" key="13">
    <source>
        <dbReference type="ARBA" id="ARBA00032866"/>
    </source>
</evidence>
<keyword evidence="12 14" id="KW-0173">Coenzyme A biosynthesis</keyword>
<dbReference type="Proteomes" id="UP000244450">
    <property type="component" value="Unassembled WGS sequence"/>
</dbReference>
<keyword evidence="18" id="KW-1185">Reference proteome</keyword>
<comment type="caution">
    <text evidence="17">The sequence shown here is derived from an EMBL/GenBank/DDBJ whole genome shotgun (WGS) entry which is preliminary data.</text>
</comment>
<sequence length="316" mass="36738">MTFEKTARYSPYQTIDRVDWARRSDDAMLHVFEQDMDALRGMNEPLNIKEITEVYVPLSRLINFYVKAAQELYAATSSFLGSTVHKVPYIIGIAGSVAVGKSTTARVLQRLLSAWPDHPRVDLVTTDGFLYPNSVLESRQLMNRKGFPESYDIRGLMHFLAEVKSGRERVSAPVYSHLEYDVLPGQRQWVESPDIVIVEGINVLQVKQRPEREDAVFVSDFFDFSIYVDAKEHDLRQWYIERFKRLRATAFQDEDSFFHRYASLSDEESVQMATYIWNTINKPNLVENIRPTRYRANLILEKGKDHFVKSVQLRKI</sequence>
<dbReference type="GO" id="GO:0004594">
    <property type="term" value="F:pantothenate kinase activity"/>
    <property type="evidence" value="ECO:0007669"/>
    <property type="project" value="UniProtKB-UniRule"/>
</dbReference>
<evidence type="ECO:0000256" key="15">
    <source>
        <dbReference type="RuleBase" id="RU003530"/>
    </source>
</evidence>
<dbReference type="OrthoDB" id="1550976at2"/>
<comment type="similarity">
    <text evidence="4 14 15">Belongs to the prokaryotic pantothenate kinase family.</text>
</comment>
<evidence type="ECO:0000256" key="2">
    <source>
        <dbReference type="ARBA" id="ARBA00004496"/>
    </source>
</evidence>
<dbReference type="CDD" id="cd02025">
    <property type="entry name" value="PanK"/>
    <property type="match status" value="1"/>
</dbReference>
<keyword evidence="8 14" id="KW-0808">Transferase</keyword>
<dbReference type="PANTHER" id="PTHR10285">
    <property type="entry name" value="URIDINE KINASE"/>
    <property type="match status" value="1"/>
</dbReference>
<dbReference type="InterPro" id="IPR027417">
    <property type="entry name" value="P-loop_NTPase"/>
</dbReference>
<dbReference type="EMBL" id="QCYK01000003">
    <property type="protein sequence ID" value="PUZ22666.1"/>
    <property type="molecule type" value="Genomic_DNA"/>
</dbReference>
<dbReference type="InterPro" id="IPR004566">
    <property type="entry name" value="PanK"/>
</dbReference>
<organism evidence="17 18">
    <name type="scientific">Chitinophaga parva</name>
    <dbReference type="NCBI Taxonomy" id="2169414"/>
    <lineage>
        <taxon>Bacteria</taxon>
        <taxon>Pseudomonadati</taxon>
        <taxon>Bacteroidota</taxon>
        <taxon>Chitinophagia</taxon>
        <taxon>Chitinophagales</taxon>
        <taxon>Chitinophagaceae</taxon>
        <taxon>Chitinophaga</taxon>
    </lineage>
</organism>
<comment type="subcellular location">
    <subcellularLocation>
        <location evidence="2 14 15">Cytoplasm</location>
    </subcellularLocation>
</comment>
<dbReference type="InterPro" id="IPR006083">
    <property type="entry name" value="PRK/URK"/>
</dbReference>
<protein>
    <recommendedName>
        <fullName evidence="6 14">Pantothenate kinase</fullName>
        <ecNumber evidence="5 14">2.7.1.33</ecNumber>
    </recommendedName>
    <alternativeName>
        <fullName evidence="13 14">Pantothenic acid kinase</fullName>
    </alternativeName>
</protein>
<evidence type="ECO:0000256" key="5">
    <source>
        <dbReference type="ARBA" id="ARBA00012102"/>
    </source>
</evidence>
<dbReference type="Pfam" id="PF00485">
    <property type="entry name" value="PRK"/>
    <property type="match status" value="1"/>
</dbReference>
<evidence type="ECO:0000256" key="3">
    <source>
        <dbReference type="ARBA" id="ARBA00005225"/>
    </source>
</evidence>
<dbReference type="NCBIfam" id="TIGR00554">
    <property type="entry name" value="panK_bact"/>
    <property type="match status" value="1"/>
</dbReference>
<evidence type="ECO:0000256" key="10">
    <source>
        <dbReference type="ARBA" id="ARBA00022777"/>
    </source>
</evidence>
<evidence type="ECO:0000256" key="1">
    <source>
        <dbReference type="ARBA" id="ARBA00001206"/>
    </source>
</evidence>
<evidence type="ECO:0000256" key="9">
    <source>
        <dbReference type="ARBA" id="ARBA00022741"/>
    </source>
</evidence>
<dbReference type="RefSeq" id="WP_108688412.1">
    <property type="nucleotide sequence ID" value="NZ_QCYK01000003.1"/>
</dbReference>
<dbReference type="GO" id="GO:0005737">
    <property type="term" value="C:cytoplasm"/>
    <property type="evidence" value="ECO:0007669"/>
    <property type="project" value="UniProtKB-SubCell"/>
</dbReference>
<reference evidence="17 18" key="1">
    <citation type="submission" date="2018-04" db="EMBL/GenBank/DDBJ databases">
        <title>Chitinophaga fuyangensis sp. nov., isolated from soil in a chemical factory.</title>
        <authorList>
            <person name="Chen K."/>
        </authorList>
    </citation>
    <scope>NUCLEOTIDE SEQUENCE [LARGE SCALE GENOMIC DNA]</scope>
    <source>
        <strain evidence="17 18">LY-1</strain>
    </source>
</reference>
<evidence type="ECO:0000313" key="17">
    <source>
        <dbReference type="EMBL" id="PUZ22666.1"/>
    </source>
</evidence>
<evidence type="ECO:0000256" key="12">
    <source>
        <dbReference type="ARBA" id="ARBA00022993"/>
    </source>
</evidence>
<evidence type="ECO:0000313" key="18">
    <source>
        <dbReference type="Proteomes" id="UP000244450"/>
    </source>
</evidence>
<accession>A0A2T7BC39</accession>
<evidence type="ECO:0000256" key="6">
    <source>
        <dbReference type="ARBA" id="ARBA00015080"/>
    </source>
</evidence>
<evidence type="ECO:0000256" key="8">
    <source>
        <dbReference type="ARBA" id="ARBA00022679"/>
    </source>
</evidence>
<dbReference type="HAMAP" id="MF_00215">
    <property type="entry name" value="Pantothen_kinase_1"/>
    <property type="match status" value="1"/>
</dbReference>
<dbReference type="GO" id="GO:0005524">
    <property type="term" value="F:ATP binding"/>
    <property type="evidence" value="ECO:0007669"/>
    <property type="project" value="UniProtKB-UniRule"/>
</dbReference>
<comment type="pathway">
    <text evidence="3 14 15">Cofactor biosynthesis; coenzyme A biosynthesis; CoA from (R)-pantothenate: step 1/5.</text>
</comment>
<keyword evidence="11 14" id="KW-0067">ATP-binding</keyword>
<evidence type="ECO:0000259" key="16">
    <source>
        <dbReference type="Pfam" id="PF00485"/>
    </source>
</evidence>
<dbReference type="GO" id="GO:0015937">
    <property type="term" value="P:coenzyme A biosynthetic process"/>
    <property type="evidence" value="ECO:0007669"/>
    <property type="project" value="UniProtKB-UniRule"/>
</dbReference>
<gene>
    <name evidence="14" type="primary">coaA</name>
    <name evidence="17" type="ORF">DCC81_19730</name>
</gene>
<keyword evidence="10 14" id="KW-0418">Kinase</keyword>
<dbReference type="AlphaFoldDB" id="A0A2T7BC39"/>